<gene>
    <name evidence="1" type="ORF">MLD38_025666</name>
</gene>
<evidence type="ECO:0000313" key="2">
    <source>
        <dbReference type="Proteomes" id="UP001057402"/>
    </source>
</evidence>
<dbReference type="EMBL" id="CM042886">
    <property type="protein sequence ID" value="KAI4340868.1"/>
    <property type="molecule type" value="Genomic_DNA"/>
</dbReference>
<accession>A0ACB9NWJ2</accession>
<organism evidence="1 2">
    <name type="scientific">Melastoma candidum</name>
    <dbReference type="NCBI Taxonomy" id="119954"/>
    <lineage>
        <taxon>Eukaryota</taxon>
        <taxon>Viridiplantae</taxon>
        <taxon>Streptophyta</taxon>
        <taxon>Embryophyta</taxon>
        <taxon>Tracheophyta</taxon>
        <taxon>Spermatophyta</taxon>
        <taxon>Magnoliopsida</taxon>
        <taxon>eudicotyledons</taxon>
        <taxon>Gunneridae</taxon>
        <taxon>Pentapetalae</taxon>
        <taxon>rosids</taxon>
        <taxon>malvids</taxon>
        <taxon>Myrtales</taxon>
        <taxon>Melastomataceae</taxon>
        <taxon>Melastomatoideae</taxon>
        <taxon>Melastomateae</taxon>
        <taxon>Melastoma</taxon>
    </lineage>
</organism>
<comment type="caution">
    <text evidence="1">The sequence shown here is derived from an EMBL/GenBank/DDBJ whole genome shotgun (WGS) entry which is preliminary data.</text>
</comment>
<name>A0ACB9NWJ2_9MYRT</name>
<reference evidence="2" key="1">
    <citation type="journal article" date="2023" name="Front. Plant Sci.">
        <title>Chromosomal-level genome assembly of Melastoma candidum provides insights into trichome evolution.</title>
        <authorList>
            <person name="Zhong Y."/>
            <person name="Wu W."/>
            <person name="Sun C."/>
            <person name="Zou P."/>
            <person name="Liu Y."/>
            <person name="Dai S."/>
            <person name="Zhou R."/>
        </authorList>
    </citation>
    <scope>NUCLEOTIDE SEQUENCE [LARGE SCALE GENOMIC DNA]</scope>
</reference>
<dbReference type="Proteomes" id="UP001057402">
    <property type="component" value="Chromosome 7"/>
</dbReference>
<protein>
    <submittedName>
        <fullName evidence="1">Uncharacterized protein</fullName>
    </submittedName>
</protein>
<sequence length="727" mass="80205">MEGRRLLLPHDQLMNENDQEAADSQSGGDNPGGGGGGGGGGDGGVSDEEGPQNPRRGYHRHNAEQIQELESFFKEFPHPDDRQRMELGRRLGLGARKIKFWFQNRRTQLKTQRERNQNILLREDNARLTSENDVLKFRLTNPTCSKCKGPVFPDAAIGLSFEEKQLIRENAWLKDELARIQSLAEKVMANPVNISHSLLQLSRPSSNGDAETCCEALETGDRTVSTGLSLGNGTSMSPSVKSLEECPYEKAGYIRAAVSAMNELMKLSEAYDPMWTPLFDGPTELLSHEDYAKMFPTSTCLGMSPGSSVREGTRDAAIVTLRSQAIVEILMDADKWLKAFPCLITNASTTHVISDFAIGSKDASLQLMKAEFQVLSPLVSTCQVRFIRFCKQQREGFWAIVDVSVENNADSRAVTYCRRLPSGCILQDLPNNCTKVTWIEHLEYDTSSIHPLFCLAINSGVLFGAPRWLASLQRHCESRNTKLSGINPLGKQNVLKLAQHMNELFFFGICPALWSKENICVGNISEDVKIKYRRSIGLPGEPPGLVLCVSTSFWMPATWDVLFDFLRNERARSQWDILSLTGEMQEIVRVPKGPGHNDCISLLRVTGMDSSQTRVMVVQESWIDPSGALIVYAPLETWVIMDAVRGMDTDTEGTDLLPSGFSIIPVGPLQGQGEGRKPGGSLVTLGFQVLVNDTPSAKLTPESFDTVSNLVSITINKIKVAMGLTSA</sequence>
<evidence type="ECO:0000313" key="1">
    <source>
        <dbReference type="EMBL" id="KAI4340868.1"/>
    </source>
</evidence>
<proteinExistence type="predicted"/>
<keyword evidence="2" id="KW-1185">Reference proteome</keyword>